<reference evidence="3 4" key="1">
    <citation type="submission" date="2018-08" db="EMBL/GenBank/DDBJ databases">
        <title>Lysobacter soli KCTC 22011, whole genome shotgun sequence.</title>
        <authorList>
            <person name="Zhang X."/>
            <person name="Feng G."/>
            <person name="Zhu H."/>
        </authorList>
    </citation>
    <scope>NUCLEOTIDE SEQUENCE [LARGE SCALE GENOMIC DNA]</scope>
    <source>
        <strain evidence="3 4">KCTC 22011</strain>
    </source>
</reference>
<evidence type="ECO:0000313" key="4">
    <source>
        <dbReference type="Proteomes" id="UP000256829"/>
    </source>
</evidence>
<protein>
    <submittedName>
        <fullName evidence="3">TraB/GumN family protein</fullName>
    </submittedName>
</protein>
<keyword evidence="4" id="KW-1185">Reference proteome</keyword>
<feature type="compositionally biased region" description="Low complexity" evidence="1">
    <location>
        <begin position="341"/>
        <end position="353"/>
    </location>
</feature>
<dbReference type="Pfam" id="PF01963">
    <property type="entry name" value="TraB_PrgY_gumN"/>
    <property type="match status" value="1"/>
</dbReference>
<feature type="region of interest" description="Disordered" evidence="1">
    <location>
        <begin position="32"/>
        <end position="52"/>
    </location>
</feature>
<dbReference type="RefSeq" id="WP_115840713.1">
    <property type="nucleotide sequence ID" value="NZ_CP183976.1"/>
</dbReference>
<comment type="caution">
    <text evidence="3">The sequence shown here is derived from an EMBL/GenBank/DDBJ whole genome shotgun (WGS) entry which is preliminary data.</text>
</comment>
<gene>
    <name evidence="3" type="ORF">DX912_01690</name>
</gene>
<dbReference type="InterPro" id="IPR002816">
    <property type="entry name" value="TraB/PrgY/GumN_fam"/>
</dbReference>
<evidence type="ECO:0000256" key="2">
    <source>
        <dbReference type="SAM" id="SignalP"/>
    </source>
</evidence>
<name>A0A3D8VJE5_9GAMM</name>
<dbReference type="Proteomes" id="UP000256829">
    <property type="component" value="Unassembled WGS sequence"/>
</dbReference>
<dbReference type="PANTHER" id="PTHR40590:SF1">
    <property type="entry name" value="CYTOPLASMIC PROTEIN"/>
    <property type="match status" value="1"/>
</dbReference>
<proteinExistence type="predicted"/>
<dbReference type="PANTHER" id="PTHR40590">
    <property type="entry name" value="CYTOPLASMIC PROTEIN-RELATED"/>
    <property type="match status" value="1"/>
</dbReference>
<evidence type="ECO:0000256" key="1">
    <source>
        <dbReference type="SAM" id="MobiDB-lite"/>
    </source>
</evidence>
<feature type="compositionally biased region" description="Low complexity" evidence="1">
    <location>
        <begin position="32"/>
        <end position="49"/>
    </location>
</feature>
<dbReference type="AlphaFoldDB" id="A0A3D8VJE5"/>
<dbReference type="CDD" id="cd14789">
    <property type="entry name" value="Tiki"/>
    <property type="match status" value="1"/>
</dbReference>
<organism evidence="3 4">
    <name type="scientific">Lysobacter soli</name>
    <dbReference type="NCBI Taxonomy" id="453783"/>
    <lineage>
        <taxon>Bacteria</taxon>
        <taxon>Pseudomonadati</taxon>
        <taxon>Pseudomonadota</taxon>
        <taxon>Gammaproteobacteria</taxon>
        <taxon>Lysobacterales</taxon>
        <taxon>Lysobacteraceae</taxon>
        <taxon>Lysobacter</taxon>
    </lineage>
</organism>
<sequence length="353" mass="38305">MRRRFKLLCLSLAAAVGLMSVALAVEQARSPAQATPSQAEPQAASAPPAATRPPPVPLLWKVSDRDNSVYLLGSFHLLKADDYPISGDIDQAFAGADRIVFEVPPEQMLDPAMGQKFLAAAGYADGRTLSQVLPPAMREKFNRILAQRGASIAQFDAYEPWFVNLSLMLGVSQQMGFRPDKGLDQVLMQQAIAGNKATGGLESIDLQLGVLDSTPMDEQVKSLKEFLDKPTEMPGMLSDLHNAWRDGDLAKLDTLTREEMREKTPETYRIVNVERNDAWVPQIQQMLDGQKKGDTMVVVGALHLLGEDGLVEKLRAKGYTVERVCSVCAPEADAPQGAPGNTSANSSVNSSTK</sequence>
<feature type="region of interest" description="Disordered" evidence="1">
    <location>
        <begin position="331"/>
        <end position="353"/>
    </location>
</feature>
<feature type="signal peptide" evidence="2">
    <location>
        <begin position="1"/>
        <end position="24"/>
    </location>
</feature>
<dbReference type="EMBL" id="QTJR01000001">
    <property type="protein sequence ID" value="RDY69494.1"/>
    <property type="molecule type" value="Genomic_DNA"/>
</dbReference>
<dbReference type="InterPro" id="IPR047111">
    <property type="entry name" value="YbaP-like"/>
</dbReference>
<keyword evidence="2" id="KW-0732">Signal</keyword>
<evidence type="ECO:0000313" key="3">
    <source>
        <dbReference type="EMBL" id="RDY69494.1"/>
    </source>
</evidence>
<accession>A0A3D8VJE5</accession>
<feature type="chain" id="PRO_5017797145" evidence="2">
    <location>
        <begin position="25"/>
        <end position="353"/>
    </location>
</feature>